<proteinExistence type="predicted"/>
<dbReference type="EMBL" id="SWJE01000004">
    <property type="protein sequence ID" value="TKC90177.1"/>
    <property type="molecule type" value="Genomic_DNA"/>
</dbReference>
<name>A0A4U1I9S9_9BURK</name>
<dbReference type="AlphaFoldDB" id="A0A4U1I9S9"/>
<keyword evidence="2" id="KW-0863">Zinc-finger</keyword>
<evidence type="ECO:0000256" key="2">
    <source>
        <dbReference type="ARBA" id="ARBA00022771"/>
    </source>
</evidence>
<dbReference type="RefSeq" id="WP_136893507.1">
    <property type="nucleotide sequence ID" value="NZ_SWJE01000004.1"/>
</dbReference>
<dbReference type="PANTHER" id="PTHR30313:SF2">
    <property type="entry name" value="DNA PRIMASE"/>
    <property type="match status" value="1"/>
</dbReference>
<organism evidence="5 6">
    <name type="scientific">Trinickia terrae</name>
    <dbReference type="NCBI Taxonomy" id="2571161"/>
    <lineage>
        <taxon>Bacteria</taxon>
        <taxon>Pseudomonadati</taxon>
        <taxon>Pseudomonadota</taxon>
        <taxon>Betaproteobacteria</taxon>
        <taxon>Burkholderiales</taxon>
        <taxon>Burkholderiaceae</taxon>
        <taxon>Trinickia</taxon>
    </lineage>
</organism>
<dbReference type="SUPFAM" id="SSF57783">
    <property type="entry name" value="Zinc beta-ribbon"/>
    <property type="match status" value="1"/>
</dbReference>
<dbReference type="GO" id="GO:0005737">
    <property type="term" value="C:cytoplasm"/>
    <property type="evidence" value="ECO:0007669"/>
    <property type="project" value="TreeGrafter"/>
</dbReference>
<dbReference type="InterPro" id="IPR050219">
    <property type="entry name" value="DnaG_primase"/>
</dbReference>
<dbReference type="Proteomes" id="UP000305539">
    <property type="component" value="Unassembled WGS sequence"/>
</dbReference>
<dbReference type="OrthoDB" id="9803773at2"/>
<gene>
    <name evidence="5" type="ORF">FAZ69_08500</name>
</gene>
<reference evidence="5 6" key="1">
    <citation type="submission" date="2019-04" db="EMBL/GenBank/DDBJ databases">
        <title>Trinickia sp. 7GSK02, isolated from subtropical forest soil.</title>
        <authorList>
            <person name="Gao Z.-H."/>
            <person name="Qiu L.-H."/>
        </authorList>
    </citation>
    <scope>NUCLEOTIDE SEQUENCE [LARGE SCALE GENOMIC DNA]</scope>
    <source>
        <strain evidence="5 6">7GSK02</strain>
    </source>
</reference>
<keyword evidence="6" id="KW-1185">Reference proteome</keyword>
<evidence type="ECO:0000313" key="5">
    <source>
        <dbReference type="EMBL" id="TKC90177.1"/>
    </source>
</evidence>
<dbReference type="Gene3D" id="3.90.580.10">
    <property type="entry name" value="Zinc finger, CHC2-type domain"/>
    <property type="match status" value="1"/>
</dbReference>
<evidence type="ECO:0000256" key="3">
    <source>
        <dbReference type="ARBA" id="ARBA00022833"/>
    </source>
</evidence>
<dbReference type="GO" id="GO:0006269">
    <property type="term" value="P:DNA replication, synthesis of primer"/>
    <property type="evidence" value="ECO:0007669"/>
    <property type="project" value="TreeGrafter"/>
</dbReference>
<accession>A0A4U1I9S9</accession>
<evidence type="ECO:0000313" key="6">
    <source>
        <dbReference type="Proteomes" id="UP000305539"/>
    </source>
</evidence>
<keyword evidence="1" id="KW-0479">Metal-binding</keyword>
<protein>
    <recommendedName>
        <fullName evidence="4">Zinc finger CHC2-type domain-containing protein</fullName>
    </recommendedName>
</protein>
<keyword evidence="3" id="KW-0862">Zinc</keyword>
<evidence type="ECO:0000259" key="4">
    <source>
        <dbReference type="SMART" id="SM00400"/>
    </source>
</evidence>
<comment type="caution">
    <text evidence="5">The sequence shown here is derived from an EMBL/GenBank/DDBJ whole genome shotgun (WGS) entry which is preliminary data.</text>
</comment>
<dbReference type="SMART" id="SM00400">
    <property type="entry name" value="ZnF_CHCC"/>
    <property type="match status" value="1"/>
</dbReference>
<dbReference type="GO" id="GO:0008270">
    <property type="term" value="F:zinc ion binding"/>
    <property type="evidence" value="ECO:0007669"/>
    <property type="project" value="UniProtKB-KW"/>
</dbReference>
<dbReference type="InterPro" id="IPR002694">
    <property type="entry name" value="Znf_CHC2"/>
</dbReference>
<feature type="domain" description="Zinc finger CHC2-type" evidence="4">
    <location>
        <begin position="33"/>
        <end position="87"/>
    </location>
</feature>
<dbReference type="GO" id="GO:0003899">
    <property type="term" value="F:DNA-directed RNA polymerase activity"/>
    <property type="evidence" value="ECO:0007669"/>
    <property type="project" value="InterPro"/>
</dbReference>
<dbReference type="Pfam" id="PF01807">
    <property type="entry name" value="Zn_ribbon_DnaG"/>
    <property type="match status" value="1"/>
</dbReference>
<dbReference type="PANTHER" id="PTHR30313">
    <property type="entry name" value="DNA PRIMASE"/>
    <property type="match status" value="1"/>
</dbReference>
<dbReference type="InterPro" id="IPR036977">
    <property type="entry name" value="DNA_primase_Znf_CHC2"/>
</dbReference>
<sequence length="232" mass="25055">MFEPGFLEQVRIRSDLVGTIGRTVKLGKAGKEYLGVCPFHAGTAPSFTVSGSRQFYHCFGCGAHGDVIRWEMDYGGLGYVDAVEKLARGAGLPLPEQAATADANGEAGSLAGLPKPDPNRSAFYRQYALLCALDMTMILEVPEALVDDFASLISGWFACAPADMKERIVALSSVRNGALRRVLGSALEGTRERAALMHRVQLRDEADAITDVTYAGQERVERPNKAVERFAA</sequence>
<dbReference type="GO" id="GO:0003677">
    <property type="term" value="F:DNA binding"/>
    <property type="evidence" value="ECO:0007669"/>
    <property type="project" value="InterPro"/>
</dbReference>
<evidence type="ECO:0000256" key="1">
    <source>
        <dbReference type="ARBA" id="ARBA00022723"/>
    </source>
</evidence>